<feature type="compositionally biased region" description="Polar residues" evidence="1">
    <location>
        <begin position="507"/>
        <end position="524"/>
    </location>
</feature>
<dbReference type="Proteomes" id="UP001501274">
    <property type="component" value="Unassembled WGS sequence"/>
</dbReference>
<feature type="region of interest" description="Disordered" evidence="1">
    <location>
        <begin position="504"/>
        <end position="524"/>
    </location>
</feature>
<keyword evidence="3" id="KW-1185">Reference proteome</keyword>
<proteinExistence type="predicted"/>
<feature type="region of interest" description="Disordered" evidence="1">
    <location>
        <begin position="1"/>
        <end position="66"/>
    </location>
</feature>
<dbReference type="AlphaFoldDB" id="A0AAW3C8Q0"/>
<protein>
    <submittedName>
        <fullName evidence="2">Uncharacterized protein</fullName>
    </submittedName>
</protein>
<name>A0AAW3C8Q0_9TRYP</name>
<feature type="region of interest" description="Disordered" evidence="1">
    <location>
        <begin position="281"/>
        <end position="304"/>
    </location>
</feature>
<evidence type="ECO:0000313" key="3">
    <source>
        <dbReference type="Proteomes" id="UP001501274"/>
    </source>
</evidence>
<organism evidence="2 3">
    <name type="scientific">Leishmania naiffi</name>
    <dbReference type="NCBI Taxonomy" id="5678"/>
    <lineage>
        <taxon>Eukaryota</taxon>
        <taxon>Discoba</taxon>
        <taxon>Euglenozoa</taxon>
        <taxon>Kinetoplastea</taxon>
        <taxon>Metakinetoplastina</taxon>
        <taxon>Trypanosomatida</taxon>
        <taxon>Trypanosomatidae</taxon>
        <taxon>Leishmaniinae</taxon>
        <taxon>Leishmania</taxon>
        <taxon>Leishmania naiffi species complex</taxon>
    </lineage>
</organism>
<comment type="caution">
    <text evidence="2">The sequence shown here is derived from an EMBL/GenBank/DDBJ whole genome shotgun (WGS) entry which is preliminary data.</text>
</comment>
<evidence type="ECO:0000313" key="2">
    <source>
        <dbReference type="EMBL" id="KAL0529880.1"/>
    </source>
</evidence>
<evidence type="ECO:0000256" key="1">
    <source>
        <dbReference type="SAM" id="MobiDB-lite"/>
    </source>
</evidence>
<gene>
    <name evidence="2" type="ORF">Q4I28_001072</name>
</gene>
<feature type="compositionally biased region" description="Low complexity" evidence="1">
    <location>
        <begin position="1"/>
        <end position="19"/>
    </location>
</feature>
<feature type="compositionally biased region" description="Basic residues" evidence="1">
    <location>
        <begin position="281"/>
        <end position="292"/>
    </location>
</feature>
<sequence>MMLSSSSSSSSGRWRSSHSQLESQQPLRPYHQREQQSQEMLQGNAHFASLLQRPREGPPKPQVVTHTTVPEPLVAPALPARQQQQLPAPRPSSSATPATFSPRAFVQVQPQLQRGCEDVQHQRVPAGGTSATVASVGGGDGLDDSSSSAPNTANMAEWWSRDGFLLSHQDECDSTSRNGTYQLATTSSTMTDQRSASPKQAAPVELGDDATCLSDLRRRVAAQVEKCGPRRPAGPGAAAASTALVSQSLSTSSCGCPTSCTCRSDTPDSDVFGVSADAHRRARRASHARPARQPHTPSTAARRDAYPSCKVRGTQCMTYCSDASSETGTTPVQWSSDKDSDSLCSSCCRCHCDCSLSFREWRHAQHEDIEFPPKLPTASSTEGSSGSGDDASLCSFCRGAAHTGAIRRRSTASSFTHQDDPCSEALRGDRLSAEVPLLLRLSTSGASCVTMGGSAGNAATRVELEQADRRLACLQGASALLGDAAGERRGAYDGVTAAVRQPDRCTGSAQTEAVTATAPTASQSEEQRYRHAGKEAAEWKSLAAAAAAAHCAEVALPLLQGELATFEARTAVQQQAYLDVVAAQMRAFHDEVRQRTRELMDLQLQYQRQLEQQHVTQQGEAEAAGRTAARVDCATSPMETSCAAAAGEPTPKAAPPSVPLQRDVGTQHSDGALELLEAARTEAASWVAQQLLFMEAERRDTVAQDEAESRDRLLNVVEGPCRSQLLLCQAQLLHWQQECAAVRQRTFLAADLHALELRERLARQELTGESSVAQHELFESFEKQRCQAAEEAMHSQVKLLKDELTSVQSKLEMVEAEHADTLEHARQLRLQLVHALRMPTVTLVDRSAVSTATCGASDAAIAAAAYAYACATAGPEHSGTVGILRDTSQGGTDITSNAHAASSTGLGTGVVGWHTLLSGSDGGLDLPVHRRFAHAHQEALRVTRAQSRTV</sequence>
<dbReference type="EMBL" id="JBAMZN010000007">
    <property type="protein sequence ID" value="KAL0529880.1"/>
    <property type="molecule type" value="Genomic_DNA"/>
</dbReference>
<reference evidence="2 3" key="1">
    <citation type="submission" date="2024-02" db="EMBL/GenBank/DDBJ databases">
        <title>FIRST GENOME SEQUENCES OF Leishmania (Viannia) shawi, Leishmania (Viannia) lindenbergi AND Leishmania (Viannia) utingensis.</title>
        <authorList>
            <person name="Resadore F."/>
            <person name="Custodio M.G.F."/>
            <person name="Boite M.C."/>
            <person name="Cupolillo E."/>
            <person name="Ferreira G.E.M."/>
        </authorList>
    </citation>
    <scope>NUCLEOTIDE SEQUENCE [LARGE SCALE GENOMIC DNA]</scope>
    <source>
        <strain evidence="2 3">MDAS/BR/1979/M5533</strain>
    </source>
</reference>
<accession>A0AAW3C8Q0</accession>